<organism evidence="2 3">
    <name type="scientific">Favolaschia claudopus</name>
    <dbReference type="NCBI Taxonomy" id="2862362"/>
    <lineage>
        <taxon>Eukaryota</taxon>
        <taxon>Fungi</taxon>
        <taxon>Dikarya</taxon>
        <taxon>Basidiomycota</taxon>
        <taxon>Agaricomycotina</taxon>
        <taxon>Agaricomycetes</taxon>
        <taxon>Agaricomycetidae</taxon>
        <taxon>Agaricales</taxon>
        <taxon>Marasmiineae</taxon>
        <taxon>Mycenaceae</taxon>
        <taxon>Favolaschia</taxon>
    </lineage>
</organism>
<feature type="transmembrane region" description="Helical" evidence="1">
    <location>
        <begin position="231"/>
        <end position="253"/>
    </location>
</feature>
<reference evidence="2 3" key="1">
    <citation type="journal article" date="2024" name="J Genomics">
        <title>Draft genome sequencing and assembly of Favolaschia claudopus CIRM-BRFM 2984 isolated from oak limbs.</title>
        <authorList>
            <person name="Navarro D."/>
            <person name="Drula E."/>
            <person name="Chaduli D."/>
            <person name="Cazenave R."/>
            <person name="Ahrendt S."/>
            <person name="Wang J."/>
            <person name="Lipzen A."/>
            <person name="Daum C."/>
            <person name="Barry K."/>
            <person name="Grigoriev I.V."/>
            <person name="Favel A."/>
            <person name="Rosso M.N."/>
            <person name="Martin F."/>
        </authorList>
    </citation>
    <scope>NUCLEOTIDE SEQUENCE [LARGE SCALE GENOMIC DNA]</scope>
    <source>
        <strain evidence="2 3">CIRM-BRFM 2984</strain>
    </source>
</reference>
<dbReference type="EMBL" id="JAWWNJ010000028">
    <property type="protein sequence ID" value="KAK7028512.1"/>
    <property type="molecule type" value="Genomic_DNA"/>
</dbReference>
<evidence type="ECO:0000256" key="1">
    <source>
        <dbReference type="SAM" id="Phobius"/>
    </source>
</evidence>
<protein>
    <recommendedName>
        <fullName evidence="4">Gustatory receptor</fullName>
    </recommendedName>
</protein>
<feature type="transmembrane region" description="Helical" evidence="1">
    <location>
        <begin position="188"/>
        <end position="211"/>
    </location>
</feature>
<gene>
    <name evidence="2" type="ORF">R3P38DRAFT_2936881</name>
</gene>
<dbReference type="AlphaFoldDB" id="A0AAW0BPM8"/>
<keyword evidence="1" id="KW-0472">Membrane</keyword>
<feature type="transmembrane region" description="Helical" evidence="1">
    <location>
        <begin position="159"/>
        <end position="176"/>
    </location>
</feature>
<feature type="transmembrane region" description="Helical" evidence="1">
    <location>
        <begin position="42"/>
        <end position="63"/>
    </location>
</feature>
<feature type="transmembrane region" description="Helical" evidence="1">
    <location>
        <begin position="75"/>
        <end position="101"/>
    </location>
</feature>
<name>A0AAW0BPM8_9AGAR</name>
<keyword evidence="1" id="KW-0812">Transmembrane</keyword>
<sequence length="299" mass="33279">MLSSTYMRPGYTCTILHLPFFSLRAMQSSLESAWSSMHLDLIAAGSSLLLYGFYFNLFLFSMYTLSRRWGSPGSYFLASTSCIMAVLCTAGVVTTAVRVIVDYRLVYGLSSAPTLPEPQSIQILQINATQRAIPTLNNLTTDFLYLYRCYVIWGYQKRILVLPATFMLATFAVGIWDVQDSSLQAQQIMFCLAVLTNLTLTTLTAGRILWIGRMTPHIIPDNTYRARCKRAINIILESGGLYCAGVGFLLITASIKSQMAYLVGVMLSVPIMNILPTFTIVYVAMTDAFDDSKEAKLMV</sequence>
<dbReference type="Proteomes" id="UP001362999">
    <property type="component" value="Unassembled WGS sequence"/>
</dbReference>
<comment type="caution">
    <text evidence="2">The sequence shown here is derived from an EMBL/GenBank/DDBJ whole genome shotgun (WGS) entry which is preliminary data.</text>
</comment>
<evidence type="ECO:0000313" key="3">
    <source>
        <dbReference type="Proteomes" id="UP001362999"/>
    </source>
</evidence>
<evidence type="ECO:0000313" key="2">
    <source>
        <dbReference type="EMBL" id="KAK7028512.1"/>
    </source>
</evidence>
<accession>A0AAW0BPM8</accession>
<keyword evidence="3" id="KW-1185">Reference proteome</keyword>
<keyword evidence="1" id="KW-1133">Transmembrane helix</keyword>
<proteinExistence type="predicted"/>
<evidence type="ECO:0008006" key="4">
    <source>
        <dbReference type="Google" id="ProtNLM"/>
    </source>
</evidence>
<feature type="transmembrane region" description="Helical" evidence="1">
    <location>
        <begin position="260"/>
        <end position="285"/>
    </location>
</feature>